<evidence type="ECO:0000256" key="1">
    <source>
        <dbReference type="ARBA" id="ARBA00009042"/>
    </source>
</evidence>
<name>A0A5Q4BKR8_9PEZI</name>
<reference evidence="4 5" key="1">
    <citation type="journal article" date="2019" name="Sci. Rep.">
        <title>Colletotrichum shisoi sp. nov., an anthracnose pathogen of Perilla frutescens in Japan: molecular phylogenetic, morphological and genomic evidence.</title>
        <authorList>
            <person name="Gan P."/>
            <person name="Tsushima A."/>
            <person name="Hiroyama R."/>
            <person name="Narusaka M."/>
            <person name="Takano Y."/>
            <person name="Narusaka Y."/>
            <person name="Kawaradani M."/>
            <person name="Damm U."/>
            <person name="Shirasu K."/>
        </authorList>
    </citation>
    <scope>NUCLEOTIDE SEQUENCE [LARGE SCALE GENOMIC DNA]</scope>
    <source>
        <strain evidence="4 5">PG-2018a</strain>
    </source>
</reference>
<sequence>MDSKGYSDLEVVLKRLSTMMGDEKAVVSGPDEAASGTTPTAPAPAYITPVSRTATTSTATTTYSSSSFHSDDEASILGLKAAAPLREEKTILGFKKNVFILAALATAMLLALVLGLAVGLTMSNSRRSTGTRSQVAAKQGTGILINSSLAATNWTDSNNIGRAAVFYQDSYNALNVMLYDSLSGGWTKRNVTASVMNSSSIPSLDVKPGSPLACATNRYQVSLYYLQNDNTVSEVYSPDPVSGEWIPGALKPAINPQASNTSRLAAYWQICPNCTDTLLLAYERDGDIQLANSTNGQWQSMPAISRNVLPGSSISMNPFTDYNGNGPTGTNANALRVYHSAGDNLIEMVYGPLTRRRWVFGNFGNELASSLPTQPAPGIASLSFGSKVWNQSLVTYLAGDGSLVSAHWNTKQWRVGTTELDQKFGSATAIASTQTQRIFTISDGVIHQYRLDAATDPFKWFYANSLNG</sequence>
<dbReference type="Pfam" id="PF07938">
    <property type="entry name" value="Fungal_lectin"/>
    <property type="match status" value="1"/>
</dbReference>
<protein>
    <submittedName>
        <fullName evidence="4">Fucose-specific lectin</fullName>
    </submittedName>
</protein>
<feature type="transmembrane region" description="Helical" evidence="3">
    <location>
        <begin position="98"/>
        <end position="122"/>
    </location>
</feature>
<feature type="compositionally biased region" description="Low complexity" evidence="2">
    <location>
        <begin position="33"/>
        <end position="46"/>
    </location>
</feature>
<evidence type="ECO:0000256" key="2">
    <source>
        <dbReference type="SAM" id="MobiDB-lite"/>
    </source>
</evidence>
<dbReference type="OrthoDB" id="5396810at2759"/>
<comment type="caution">
    <text evidence="4">The sequence shown here is derived from an EMBL/GenBank/DDBJ whole genome shotgun (WGS) entry which is preliminary data.</text>
</comment>
<evidence type="ECO:0000313" key="4">
    <source>
        <dbReference type="EMBL" id="TQN67346.1"/>
    </source>
</evidence>
<dbReference type="InterPro" id="IPR012475">
    <property type="entry name" value="Fungal_lectin"/>
</dbReference>
<gene>
    <name evidence="4" type="primary">FleA</name>
    <name evidence="4" type="ORF">CSHISOI_08098</name>
</gene>
<feature type="region of interest" description="Disordered" evidence="2">
    <location>
        <begin position="26"/>
        <end position="46"/>
    </location>
</feature>
<keyword evidence="3" id="KW-0812">Transmembrane</keyword>
<dbReference type="GO" id="GO:0030246">
    <property type="term" value="F:carbohydrate binding"/>
    <property type="evidence" value="ECO:0007669"/>
    <property type="project" value="UniProtKB-KW"/>
</dbReference>
<dbReference type="AlphaFoldDB" id="A0A5Q4BKR8"/>
<dbReference type="SUPFAM" id="SSF89372">
    <property type="entry name" value="Fucose-specific lectin"/>
    <property type="match status" value="1"/>
</dbReference>
<evidence type="ECO:0000256" key="3">
    <source>
        <dbReference type="SAM" id="Phobius"/>
    </source>
</evidence>
<keyword evidence="3" id="KW-0472">Membrane</keyword>
<organism evidence="4 5">
    <name type="scientific">Colletotrichum shisoi</name>
    <dbReference type="NCBI Taxonomy" id="2078593"/>
    <lineage>
        <taxon>Eukaryota</taxon>
        <taxon>Fungi</taxon>
        <taxon>Dikarya</taxon>
        <taxon>Ascomycota</taxon>
        <taxon>Pezizomycotina</taxon>
        <taxon>Sordariomycetes</taxon>
        <taxon>Hypocreomycetidae</taxon>
        <taxon>Glomerellales</taxon>
        <taxon>Glomerellaceae</taxon>
        <taxon>Colletotrichum</taxon>
        <taxon>Colletotrichum destructivum species complex</taxon>
    </lineage>
</organism>
<accession>A0A5Q4BKR8</accession>
<dbReference type="Gene3D" id="2.120.10.70">
    <property type="entry name" value="Fucose-specific lectin"/>
    <property type="match status" value="1"/>
</dbReference>
<dbReference type="Proteomes" id="UP000326340">
    <property type="component" value="Unassembled WGS sequence"/>
</dbReference>
<keyword evidence="5" id="KW-1185">Reference proteome</keyword>
<dbReference type="EMBL" id="PUHP01000942">
    <property type="protein sequence ID" value="TQN67346.1"/>
    <property type="molecule type" value="Genomic_DNA"/>
</dbReference>
<comment type="similarity">
    <text evidence="1">Belongs to the fungal fucose-specific lectin family.</text>
</comment>
<keyword evidence="4" id="KW-0430">Lectin</keyword>
<keyword evidence="3" id="KW-1133">Transmembrane helix</keyword>
<evidence type="ECO:0000313" key="5">
    <source>
        <dbReference type="Proteomes" id="UP000326340"/>
    </source>
</evidence>
<proteinExistence type="inferred from homology"/>